<organism evidence="14 15">
    <name type="scientific">Candidatus Danuiimicrobium aquiferis</name>
    <dbReference type="NCBI Taxonomy" id="1801832"/>
    <lineage>
        <taxon>Bacteria</taxon>
        <taxon>Pseudomonadati</taxon>
        <taxon>Candidatus Omnitrophota</taxon>
        <taxon>Candidatus Danuiimicrobium</taxon>
    </lineage>
</organism>
<comment type="similarity">
    <text evidence="2 10 12">Belongs to the GrpE family.</text>
</comment>
<evidence type="ECO:0000256" key="12">
    <source>
        <dbReference type="RuleBase" id="RU004478"/>
    </source>
</evidence>
<dbReference type="Gene3D" id="3.90.20.20">
    <property type="match status" value="1"/>
</dbReference>
<dbReference type="GO" id="GO:0051087">
    <property type="term" value="F:protein-folding chaperone binding"/>
    <property type="evidence" value="ECO:0007669"/>
    <property type="project" value="InterPro"/>
</dbReference>
<feature type="compositionally biased region" description="Basic and acidic residues" evidence="13">
    <location>
        <begin position="215"/>
        <end position="231"/>
    </location>
</feature>
<dbReference type="GO" id="GO:0051082">
    <property type="term" value="F:unfolded protein binding"/>
    <property type="evidence" value="ECO:0007669"/>
    <property type="project" value="TreeGrafter"/>
</dbReference>
<keyword evidence="4 10" id="KW-0963">Cytoplasm</keyword>
<comment type="subcellular location">
    <subcellularLocation>
        <location evidence="1 10">Cytoplasm</location>
    </subcellularLocation>
</comment>
<evidence type="ECO:0000256" key="4">
    <source>
        <dbReference type="ARBA" id="ARBA00022490"/>
    </source>
</evidence>
<dbReference type="FunFam" id="2.30.22.10:FF:000001">
    <property type="entry name" value="Protein GrpE"/>
    <property type="match status" value="1"/>
</dbReference>
<dbReference type="HAMAP" id="MF_01151">
    <property type="entry name" value="GrpE"/>
    <property type="match status" value="1"/>
</dbReference>
<evidence type="ECO:0000256" key="10">
    <source>
        <dbReference type="HAMAP-Rule" id="MF_01151"/>
    </source>
</evidence>
<keyword evidence="5 10" id="KW-0346">Stress response</keyword>
<evidence type="ECO:0000256" key="8">
    <source>
        <dbReference type="ARBA" id="ARBA00072274"/>
    </source>
</evidence>
<evidence type="ECO:0000256" key="11">
    <source>
        <dbReference type="RuleBase" id="RU000639"/>
    </source>
</evidence>
<comment type="function">
    <text evidence="7 10 11">Participates actively in the response to hyperosmotic and heat shock by preventing the aggregation of stress-denatured proteins, in association with DnaK and GrpE. It is the nucleotide exchange factor for DnaK and may function as a thermosensor. Unfolded proteins bind initially to DnaJ; upon interaction with the DnaJ-bound protein, DnaK hydrolyzes its bound ATP, resulting in the formation of a stable complex. GrpE releases ADP from DnaK; ATP binding to DnaK triggers the release of the substrate protein, thus completing the reaction cycle. Several rounds of ATP-dependent interactions between DnaJ, DnaK and GrpE are required for fully efficient folding.</text>
</comment>
<dbReference type="EMBL" id="MHFR01000016">
    <property type="protein sequence ID" value="OGW99049.1"/>
    <property type="molecule type" value="Genomic_DNA"/>
</dbReference>
<gene>
    <name evidence="10" type="primary">grpE</name>
    <name evidence="14" type="ORF">A3G33_01345</name>
</gene>
<evidence type="ECO:0000256" key="9">
    <source>
        <dbReference type="ARBA" id="ARBA00076414"/>
    </source>
</evidence>
<evidence type="ECO:0000256" key="6">
    <source>
        <dbReference type="ARBA" id="ARBA00023186"/>
    </source>
</evidence>
<dbReference type="GO" id="GO:0000774">
    <property type="term" value="F:adenyl-nucleotide exchange factor activity"/>
    <property type="evidence" value="ECO:0007669"/>
    <property type="project" value="InterPro"/>
</dbReference>
<comment type="caution">
    <text evidence="14">The sequence shown here is derived from an EMBL/GenBank/DDBJ whole genome shotgun (WGS) entry which is preliminary data.</text>
</comment>
<dbReference type="GO" id="GO:0005737">
    <property type="term" value="C:cytoplasm"/>
    <property type="evidence" value="ECO:0007669"/>
    <property type="project" value="UniProtKB-SubCell"/>
</dbReference>
<feature type="region of interest" description="Disordered" evidence="13">
    <location>
        <begin position="205"/>
        <end position="231"/>
    </location>
</feature>
<evidence type="ECO:0000256" key="2">
    <source>
        <dbReference type="ARBA" id="ARBA00009054"/>
    </source>
</evidence>
<dbReference type="Gene3D" id="2.30.22.10">
    <property type="entry name" value="Head domain of nucleotide exchange factor GrpE"/>
    <property type="match status" value="1"/>
</dbReference>
<dbReference type="PROSITE" id="PS01071">
    <property type="entry name" value="GRPE"/>
    <property type="match status" value="1"/>
</dbReference>
<proteinExistence type="inferred from homology"/>
<dbReference type="Proteomes" id="UP000178187">
    <property type="component" value="Unassembled WGS sequence"/>
</dbReference>
<dbReference type="PANTHER" id="PTHR21237">
    <property type="entry name" value="GRPE PROTEIN"/>
    <property type="match status" value="1"/>
</dbReference>
<evidence type="ECO:0000256" key="5">
    <source>
        <dbReference type="ARBA" id="ARBA00023016"/>
    </source>
</evidence>
<dbReference type="PANTHER" id="PTHR21237:SF23">
    <property type="entry name" value="GRPE PROTEIN HOMOLOG, MITOCHONDRIAL"/>
    <property type="match status" value="1"/>
</dbReference>
<dbReference type="Pfam" id="PF01025">
    <property type="entry name" value="GrpE"/>
    <property type="match status" value="1"/>
</dbReference>
<evidence type="ECO:0000256" key="1">
    <source>
        <dbReference type="ARBA" id="ARBA00004496"/>
    </source>
</evidence>
<evidence type="ECO:0000256" key="3">
    <source>
        <dbReference type="ARBA" id="ARBA00011738"/>
    </source>
</evidence>
<reference evidence="14 15" key="1">
    <citation type="journal article" date="2016" name="Nat. Commun.">
        <title>Thousands of microbial genomes shed light on interconnected biogeochemical processes in an aquifer system.</title>
        <authorList>
            <person name="Anantharaman K."/>
            <person name="Brown C.T."/>
            <person name="Hug L.A."/>
            <person name="Sharon I."/>
            <person name="Castelle C.J."/>
            <person name="Probst A.J."/>
            <person name="Thomas B.C."/>
            <person name="Singh A."/>
            <person name="Wilkins M.J."/>
            <person name="Karaoz U."/>
            <person name="Brodie E.L."/>
            <person name="Williams K.H."/>
            <person name="Hubbard S.S."/>
            <person name="Banfield J.F."/>
        </authorList>
    </citation>
    <scope>NUCLEOTIDE SEQUENCE [LARGE SCALE GENOMIC DNA]</scope>
</reference>
<dbReference type="AlphaFoldDB" id="A0A1G1L2F1"/>
<dbReference type="InterPro" id="IPR013805">
    <property type="entry name" value="GrpE_CC"/>
</dbReference>
<evidence type="ECO:0000313" key="15">
    <source>
        <dbReference type="Proteomes" id="UP000178187"/>
    </source>
</evidence>
<evidence type="ECO:0000313" key="14">
    <source>
        <dbReference type="EMBL" id="OGW99049.1"/>
    </source>
</evidence>
<dbReference type="GO" id="GO:0006457">
    <property type="term" value="P:protein folding"/>
    <property type="evidence" value="ECO:0007669"/>
    <property type="project" value="InterPro"/>
</dbReference>
<dbReference type="InterPro" id="IPR000740">
    <property type="entry name" value="GrpE"/>
</dbReference>
<protein>
    <recommendedName>
        <fullName evidence="8 10">Protein GrpE</fullName>
    </recommendedName>
    <alternativeName>
        <fullName evidence="9 10">HSP-70 cofactor</fullName>
    </alternativeName>
</protein>
<dbReference type="InterPro" id="IPR009012">
    <property type="entry name" value="GrpE_head"/>
</dbReference>
<sequence>MKPKEKNEFNKDEKKKSREPIPPENSGHEICDEAEENKTDGKEASNEKVELNREEYDQLLTTVSEASQLKDRFLRSAADFENAKKRLLKEKEDFIKYALESFIYELLPVLDNFERAVNHTDENDPKTKALYEGFRLIEKQFMMVLAVRGLKRIDALKKPFDPNLHEAVGHVISEADPEGTVMEEMVAGYELNGRLIRPAKVKISKKAEASSGQTRENDRIHLEEEKKEELT</sequence>
<comment type="subunit">
    <text evidence="3 10">Homodimer.</text>
</comment>
<accession>A0A1G1L2F1</accession>
<dbReference type="CDD" id="cd00446">
    <property type="entry name" value="GrpE"/>
    <property type="match status" value="1"/>
</dbReference>
<evidence type="ECO:0000256" key="13">
    <source>
        <dbReference type="SAM" id="MobiDB-lite"/>
    </source>
</evidence>
<name>A0A1G1L2F1_9BACT</name>
<dbReference type="PRINTS" id="PR00773">
    <property type="entry name" value="GRPEPROTEIN"/>
</dbReference>
<evidence type="ECO:0000256" key="7">
    <source>
        <dbReference type="ARBA" id="ARBA00053401"/>
    </source>
</evidence>
<feature type="region of interest" description="Disordered" evidence="13">
    <location>
        <begin position="1"/>
        <end position="52"/>
    </location>
</feature>
<dbReference type="GO" id="GO:0042803">
    <property type="term" value="F:protein homodimerization activity"/>
    <property type="evidence" value="ECO:0007669"/>
    <property type="project" value="InterPro"/>
</dbReference>
<dbReference type="SUPFAM" id="SSF51064">
    <property type="entry name" value="Head domain of nucleotide exchange factor GrpE"/>
    <property type="match status" value="1"/>
</dbReference>
<keyword evidence="6 10" id="KW-0143">Chaperone</keyword>
<dbReference type="SUPFAM" id="SSF58014">
    <property type="entry name" value="Coiled-coil domain of nucleotide exchange factor GrpE"/>
    <property type="match status" value="1"/>
</dbReference>